<accession>A0A1I5XEG7</accession>
<organism evidence="2 3">
    <name type="scientific">Parafilimonas terrae</name>
    <dbReference type="NCBI Taxonomy" id="1465490"/>
    <lineage>
        <taxon>Bacteria</taxon>
        <taxon>Pseudomonadati</taxon>
        <taxon>Bacteroidota</taxon>
        <taxon>Chitinophagia</taxon>
        <taxon>Chitinophagales</taxon>
        <taxon>Chitinophagaceae</taxon>
        <taxon>Parafilimonas</taxon>
    </lineage>
</organism>
<dbReference type="EMBL" id="FOXQ01000008">
    <property type="protein sequence ID" value="SFQ30351.1"/>
    <property type="molecule type" value="Genomic_DNA"/>
</dbReference>
<keyword evidence="1" id="KW-0812">Transmembrane</keyword>
<gene>
    <name evidence="2" type="ORF">SAMN05444277_108129</name>
</gene>
<dbReference type="STRING" id="1465490.SAMN05444277_108129"/>
<keyword evidence="1" id="KW-0472">Membrane</keyword>
<keyword evidence="1" id="KW-1133">Transmembrane helix</keyword>
<sequence>MKFSLKRKKTKKVHPGLLPGITQIAFAHLQTKWAKWMTKRTQRFSRNTWKLLLALFVLTAGGYSIYLAIDAFISKGSKSIAVTPIRTPAHINETGDVVTSTPQVTDTGYNRIKNFRMYMDSLARSPSGKPIYDSIMKHRPGLPDSVRIIENYYQQLKQK</sequence>
<proteinExistence type="predicted"/>
<dbReference type="OrthoDB" id="670725at2"/>
<keyword evidence="3" id="KW-1185">Reference proteome</keyword>
<dbReference type="Proteomes" id="UP000199031">
    <property type="component" value="Unassembled WGS sequence"/>
</dbReference>
<feature type="transmembrane region" description="Helical" evidence="1">
    <location>
        <begin position="51"/>
        <end position="69"/>
    </location>
</feature>
<evidence type="ECO:0000313" key="3">
    <source>
        <dbReference type="Proteomes" id="UP000199031"/>
    </source>
</evidence>
<evidence type="ECO:0000256" key="1">
    <source>
        <dbReference type="SAM" id="Phobius"/>
    </source>
</evidence>
<dbReference type="RefSeq" id="WP_090659540.1">
    <property type="nucleotide sequence ID" value="NZ_FOXQ01000008.1"/>
</dbReference>
<dbReference type="AlphaFoldDB" id="A0A1I5XEG7"/>
<evidence type="ECO:0000313" key="2">
    <source>
        <dbReference type="EMBL" id="SFQ30351.1"/>
    </source>
</evidence>
<name>A0A1I5XEG7_9BACT</name>
<protein>
    <submittedName>
        <fullName evidence="2">Uncharacterized protein</fullName>
    </submittedName>
</protein>
<reference evidence="2 3" key="1">
    <citation type="submission" date="2016-10" db="EMBL/GenBank/DDBJ databases">
        <authorList>
            <person name="de Groot N.N."/>
        </authorList>
    </citation>
    <scope>NUCLEOTIDE SEQUENCE [LARGE SCALE GENOMIC DNA]</scope>
    <source>
        <strain evidence="2 3">DSM 28286</strain>
    </source>
</reference>